<feature type="domain" description="ABC transmembrane type-1" evidence="9">
    <location>
        <begin position="17"/>
        <end position="205"/>
    </location>
</feature>
<evidence type="ECO:0000256" key="6">
    <source>
        <dbReference type="ARBA" id="ARBA00022989"/>
    </source>
</evidence>
<protein>
    <submittedName>
        <fullName evidence="10">Amino acid ABC transporter permease</fullName>
    </submittedName>
</protein>
<organism evidence="10 11">
    <name type="scientific">Aliishimia ponticola</name>
    <dbReference type="NCBI Taxonomy" id="2499833"/>
    <lineage>
        <taxon>Bacteria</taxon>
        <taxon>Pseudomonadati</taxon>
        <taxon>Pseudomonadota</taxon>
        <taxon>Alphaproteobacteria</taxon>
        <taxon>Rhodobacterales</taxon>
        <taxon>Paracoccaceae</taxon>
        <taxon>Aliishimia</taxon>
    </lineage>
</organism>
<evidence type="ECO:0000256" key="4">
    <source>
        <dbReference type="ARBA" id="ARBA00022475"/>
    </source>
</evidence>
<feature type="transmembrane region" description="Helical" evidence="8">
    <location>
        <begin position="20"/>
        <end position="44"/>
    </location>
</feature>
<dbReference type="GO" id="GO:0006865">
    <property type="term" value="P:amino acid transport"/>
    <property type="evidence" value="ECO:0007669"/>
    <property type="project" value="TreeGrafter"/>
</dbReference>
<dbReference type="EMBL" id="SRKY01000006">
    <property type="protein sequence ID" value="THH34362.1"/>
    <property type="molecule type" value="Genomic_DNA"/>
</dbReference>
<dbReference type="Gene3D" id="1.10.3720.10">
    <property type="entry name" value="MetI-like"/>
    <property type="match status" value="1"/>
</dbReference>
<sequence length="218" mass="24032">MLREFGIDDILLLLTGAKWTVLLSLIAFTGGGLLGLMVAIGRVFGPGPLKFLIECYIRAIQGTPLLGQLFLFYFGFSIFGFDVSAWVAISVAMVFFSSAFLGDSWRGCIEAIPKTQWEAADALGMSFVQKLCYVVLPQAARIAIPSTVGFMAQIVKNTSLAAVVGFVDLLRMGQLVTAATFQPLTVYLVVAFMYFAMCYPLSQWSRILERRYNATHQH</sequence>
<dbReference type="OrthoDB" id="9814550at2"/>
<keyword evidence="3 8" id="KW-0813">Transport</keyword>
<dbReference type="SUPFAM" id="SSF161098">
    <property type="entry name" value="MetI-like"/>
    <property type="match status" value="1"/>
</dbReference>
<evidence type="ECO:0000256" key="1">
    <source>
        <dbReference type="ARBA" id="ARBA00004429"/>
    </source>
</evidence>
<keyword evidence="7 8" id="KW-0472">Membrane</keyword>
<dbReference type="InterPro" id="IPR010065">
    <property type="entry name" value="AA_ABC_transptr_permease_3TM"/>
</dbReference>
<dbReference type="Proteomes" id="UP000306602">
    <property type="component" value="Unassembled WGS sequence"/>
</dbReference>
<dbReference type="InterPro" id="IPR043429">
    <property type="entry name" value="ArtM/GltK/GlnP/TcyL/YhdX-like"/>
</dbReference>
<keyword evidence="4" id="KW-1003">Cell membrane</keyword>
<dbReference type="GO" id="GO:0043190">
    <property type="term" value="C:ATP-binding cassette (ABC) transporter complex"/>
    <property type="evidence" value="ECO:0007669"/>
    <property type="project" value="InterPro"/>
</dbReference>
<evidence type="ECO:0000256" key="3">
    <source>
        <dbReference type="ARBA" id="ARBA00022448"/>
    </source>
</evidence>
<keyword evidence="5 8" id="KW-0812">Transmembrane</keyword>
<proteinExistence type="inferred from homology"/>
<evidence type="ECO:0000256" key="5">
    <source>
        <dbReference type="ARBA" id="ARBA00022692"/>
    </source>
</evidence>
<evidence type="ECO:0000256" key="8">
    <source>
        <dbReference type="RuleBase" id="RU363032"/>
    </source>
</evidence>
<dbReference type="NCBIfam" id="TIGR01726">
    <property type="entry name" value="HEQRo_perm_3TM"/>
    <property type="match status" value="1"/>
</dbReference>
<dbReference type="PROSITE" id="PS50928">
    <property type="entry name" value="ABC_TM1"/>
    <property type="match status" value="1"/>
</dbReference>
<dbReference type="GO" id="GO:0022857">
    <property type="term" value="F:transmembrane transporter activity"/>
    <property type="evidence" value="ECO:0007669"/>
    <property type="project" value="InterPro"/>
</dbReference>
<name>A0A4S4N5K1_9RHOB</name>
<comment type="similarity">
    <text evidence="2">Belongs to the binding-protein-dependent transport system permease family. HisMQ subfamily.</text>
</comment>
<dbReference type="CDD" id="cd06261">
    <property type="entry name" value="TM_PBP2"/>
    <property type="match status" value="1"/>
</dbReference>
<reference evidence="10 11" key="1">
    <citation type="submission" date="2019-04" db="EMBL/GenBank/DDBJ databases">
        <title>Shimia ponticola sp. nov., isolated from seawater.</title>
        <authorList>
            <person name="Kim Y.-O."/>
            <person name="Yoon J.-H."/>
        </authorList>
    </citation>
    <scope>NUCLEOTIDE SEQUENCE [LARGE SCALE GENOMIC DNA]</scope>
    <source>
        <strain evidence="10 11">MYP11</strain>
    </source>
</reference>
<evidence type="ECO:0000256" key="7">
    <source>
        <dbReference type="ARBA" id="ARBA00023136"/>
    </source>
</evidence>
<gene>
    <name evidence="10" type="ORF">E4Z66_18130</name>
</gene>
<dbReference type="PANTHER" id="PTHR30614:SF34">
    <property type="entry name" value="BLR6398 PROTEIN"/>
    <property type="match status" value="1"/>
</dbReference>
<keyword evidence="11" id="KW-1185">Reference proteome</keyword>
<dbReference type="PANTHER" id="PTHR30614">
    <property type="entry name" value="MEMBRANE COMPONENT OF AMINO ACID ABC TRANSPORTER"/>
    <property type="match status" value="1"/>
</dbReference>
<feature type="transmembrane region" description="Helical" evidence="8">
    <location>
        <begin position="184"/>
        <end position="202"/>
    </location>
</feature>
<comment type="caution">
    <text evidence="10">The sequence shown here is derived from an EMBL/GenBank/DDBJ whole genome shotgun (WGS) entry which is preliminary data.</text>
</comment>
<dbReference type="AlphaFoldDB" id="A0A4S4N5K1"/>
<feature type="transmembrane region" description="Helical" evidence="8">
    <location>
        <begin position="65"/>
        <end position="96"/>
    </location>
</feature>
<keyword evidence="6 8" id="KW-1133">Transmembrane helix</keyword>
<dbReference type="InterPro" id="IPR000515">
    <property type="entry name" value="MetI-like"/>
</dbReference>
<comment type="subcellular location">
    <subcellularLocation>
        <location evidence="1">Cell inner membrane</location>
        <topology evidence="1">Multi-pass membrane protein</topology>
    </subcellularLocation>
    <subcellularLocation>
        <location evidence="8">Cell membrane</location>
        <topology evidence="8">Multi-pass membrane protein</topology>
    </subcellularLocation>
</comment>
<accession>A0A4S4N5K1</accession>
<evidence type="ECO:0000256" key="2">
    <source>
        <dbReference type="ARBA" id="ARBA00010072"/>
    </source>
</evidence>
<evidence type="ECO:0000259" key="9">
    <source>
        <dbReference type="PROSITE" id="PS50928"/>
    </source>
</evidence>
<dbReference type="RefSeq" id="WP_136464489.1">
    <property type="nucleotide sequence ID" value="NZ_SRKY01000006.1"/>
</dbReference>
<evidence type="ECO:0000313" key="10">
    <source>
        <dbReference type="EMBL" id="THH34362.1"/>
    </source>
</evidence>
<evidence type="ECO:0000313" key="11">
    <source>
        <dbReference type="Proteomes" id="UP000306602"/>
    </source>
</evidence>
<dbReference type="Pfam" id="PF00528">
    <property type="entry name" value="BPD_transp_1"/>
    <property type="match status" value="1"/>
</dbReference>
<dbReference type="InterPro" id="IPR035906">
    <property type="entry name" value="MetI-like_sf"/>
</dbReference>